<dbReference type="InterPro" id="IPR016125">
    <property type="entry name" value="Peptidase_C15-like"/>
</dbReference>
<dbReference type="GO" id="GO:0016920">
    <property type="term" value="F:pyroglutamyl-peptidase activity"/>
    <property type="evidence" value="ECO:0007669"/>
    <property type="project" value="UniProtKB-EC"/>
</dbReference>
<dbReference type="PROSITE" id="PS01334">
    <property type="entry name" value="PYRASE_CYS"/>
    <property type="match status" value="1"/>
</dbReference>
<evidence type="ECO:0000256" key="4">
    <source>
        <dbReference type="ARBA" id="ARBA00022801"/>
    </source>
</evidence>
<dbReference type="GO" id="GO:0006508">
    <property type="term" value="P:proteolysis"/>
    <property type="evidence" value="ECO:0007669"/>
    <property type="project" value="UniProtKB-KW"/>
</dbReference>
<dbReference type="PIRSF" id="PIRSF015592">
    <property type="entry name" value="Prld-crbxl_pptds"/>
    <property type="match status" value="1"/>
</dbReference>
<evidence type="ECO:0000256" key="6">
    <source>
        <dbReference type="PROSITE-ProRule" id="PRU10077"/>
    </source>
</evidence>
<comment type="caution">
    <text evidence="7">The sequence shown here is derived from an EMBL/GenBank/DDBJ whole genome shotgun (WGS) entry which is preliminary data.</text>
</comment>
<accession>A0A3S0XML1</accession>
<dbReference type="EC" id="3.4.19.3" evidence="6"/>
<keyword evidence="3" id="KW-0645">Protease</keyword>
<dbReference type="NCBIfam" id="NF009676">
    <property type="entry name" value="PRK13197.1"/>
    <property type="match status" value="1"/>
</dbReference>
<proteinExistence type="inferred from homology"/>
<organism evidence="7 8">
    <name type="scientific">Labedella endophytica</name>
    <dbReference type="NCBI Taxonomy" id="1523160"/>
    <lineage>
        <taxon>Bacteria</taxon>
        <taxon>Bacillati</taxon>
        <taxon>Actinomycetota</taxon>
        <taxon>Actinomycetes</taxon>
        <taxon>Micrococcales</taxon>
        <taxon>Microbacteriaceae</taxon>
        <taxon>Labedella</taxon>
    </lineage>
</organism>
<keyword evidence="8" id="KW-1185">Reference proteome</keyword>
<evidence type="ECO:0000256" key="1">
    <source>
        <dbReference type="ARBA" id="ARBA00006641"/>
    </source>
</evidence>
<evidence type="ECO:0000313" key="7">
    <source>
        <dbReference type="EMBL" id="RUR00687.1"/>
    </source>
</evidence>
<dbReference type="InterPro" id="IPR000816">
    <property type="entry name" value="Peptidase_C15"/>
</dbReference>
<dbReference type="OrthoDB" id="9779738at2"/>
<dbReference type="SUPFAM" id="SSF53182">
    <property type="entry name" value="Pyrrolidone carboxyl peptidase (pyroglutamate aminopeptidase)"/>
    <property type="match status" value="1"/>
</dbReference>
<feature type="active site" evidence="6">
    <location>
        <position position="142"/>
    </location>
</feature>
<dbReference type="CDD" id="cd00501">
    <property type="entry name" value="Peptidase_C15"/>
    <property type="match status" value="1"/>
</dbReference>
<dbReference type="PANTHER" id="PTHR23402:SF1">
    <property type="entry name" value="PYROGLUTAMYL-PEPTIDASE I"/>
    <property type="match status" value="1"/>
</dbReference>
<dbReference type="InterPro" id="IPR033694">
    <property type="entry name" value="PGPEP1_Cys_AS"/>
</dbReference>
<reference evidence="7 8" key="1">
    <citation type="submission" date="2018-12" db="EMBL/GenBank/DDBJ databases">
        <authorList>
            <person name="Li F."/>
        </authorList>
    </citation>
    <scope>NUCLEOTIDE SEQUENCE [LARGE SCALE GENOMIC DNA]</scope>
    <source>
        <strain evidence="7 8">EGI 6500705</strain>
    </source>
</reference>
<dbReference type="InterPro" id="IPR036440">
    <property type="entry name" value="Peptidase_C15-like_sf"/>
</dbReference>
<keyword evidence="4 7" id="KW-0378">Hydrolase</keyword>
<dbReference type="Gene3D" id="3.40.630.20">
    <property type="entry name" value="Peptidase C15, pyroglutamyl peptidase I-like"/>
    <property type="match status" value="1"/>
</dbReference>
<keyword evidence="5" id="KW-0788">Thiol protease</keyword>
<evidence type="ECO:0000313" key="8">
    <source>
        <dbReference type="Proteomes" id="UP000274909"/>
    </source>
</evidence>
<protein>
    <recommendedName>
        <fullName evidence="6">Pyroglutamyl-peptidase I</fullName>
        <ecNumber evidence="6">3.4.19.3</ecNumber>
    </recommendedName>
</protein>
<evidence type="ECO:0000256" key="3">
    <source>
        <dbReference type="ARBA" id="ARBA00022670"/>
    </source>
</evidence>
<dbReference type="GO" id="GO:0005829">
    <property type="term" value="C:cytosol"/>
    <property type="evidence" value="ECO:0007669"/>
    <property type="project" value="InterPro"/>
</dbReference>
<name>A0A3S0XML1_9MICO</name>
<sequence>MTRVLVTCFEPFGGSTVNASAEAVALLPDRVGDVEVVRATLPCVFDDASRVLASLIDRERPDVVIAVGEAGGRVSVDLERIAVNLDDARIADNAGARPIDRTIVEGAPTAYLSRLPIKACAAAIDGVGVASGVSNTAGTFVCNHVFFSLMHLIDDEPDRRGGFVHVPTLDRLPAVDAARALSAVVATAARTTEDIRISRGTES</sequence>
<comment type="similarity">
    <text evidence="1">Belongs to the peptidase C15 family.</text>
</comment>
<dbReference type="AlphaFoldDB" id="A0A3S0XML1"/>
<dbReference type="EMBL" id="RZGZ01000002">
    <property type="protein sequence ID" value="RUR00687.1"/>
    <property type="molecule type" value="Genomic_DNA"/>
</dbReference>
<gene>
    <name evidence="7" type="ORF">ELQ94_03735</name>
</gene>
<dbReference type="Proteomes" id="UP000274909">
    <property type="component" value="Unassembled WGS sequence"/>
</dbReference>
<evidence type="ECO:0000256" key="2">
    <source>
        <dbReference type="ARBA" id="ARBA00022490"/>
    </source>
</evidence>
<evidence type="ECO:0000256" key="5">
    <source>
        <dbReference type="ARBA" id="ARBA00022807"/>
    </source>
</evidence>
<dbReference type="PRINTS" id="PR00706">
    <property type="entry name" value="PYROGLUPTASE"/>
</dbReference>
<dbReference type="PANTHER" id="PTHR23402">
    <property type="entry name" value="PROTEASE FAMILY C15 PYROGLUTAMYL-PEPTIDASE I-RELATED"/>
    <property type="match status" value="1"/>
</dbReference>
<dbReference type="RefSeq" id="WP_127047386.1">
    <property type="nucleotide sequence ID" value="NZ_RZGZ01000002.1"/>
</dbReference>
<dbReference type="Pfam" id="PF01470">
    <property type="entry name" value="Peptidase_C15"/>
    <property type="match status" value="1"/>
</dbReference>
<comment type="catalytic activity">
    <reaction evidence="6">
        <text>Release of an N-terminal pyroglutamyl group from a polypeptide, the second amino acid generally not being Pro.</text>
        <dbReference type="EC" id="3.4.19.3"/>
    </reaction>
</comment>
<keyword evidence="2" id="KW-0963">Cytoplasm</keyword>